<name>A0ABT1HNK1_STRSD</name>
<accession>A0ABT1HNK1</accession>
<protein>
    <submittedName>
        <fullName evidence="1">Uncharacterized protein</fullName>
    </submittedName>
</protein>
<organism evidence="1 2">
    <name type="scientific">Streptoalloteichus tenebrarius (strain ATCC 17920 / DSM 40477 / JCM 4838 / CBS 697.72 / NBRC 16177 / NCIMB 11028 / NRRL B-12390 / A12253. 1 / ISP 5477)</name>
    <name type="common">Streptomyces tenebrarius</name>
    <dbReference type="NCBI Taxonomy" id="1933"/>
    <lineage>
        <taxon>Bacteria</taxon>
        <taxon>Bacillati</taxon>
        <taxon>Actinomycetota</taxon>
        <taxon>Actinomycetes</taxon>
        <taxon>Pseudonocardiales</taxon>
        <taxon>Pseudonocardiaceae</taxon>
        <taxon>Streptoalloteichus</taxon>
    </lineage>
</organism>
<comment type="caution">
    <text evidence="1">The sequence shown here is derived from an EMBL/GenBank/DDBJ whole genome shotgun (WGS) entry which is preliminary data.</text>
</comment>
<evidence type="ECO:0000313" key="2">
    <source>
        <dbReference type="Proteomes" id="UP001205311"/>
    </source>
</evidence>
<reference evidence="1 2" key="1">
    <citation type="submission" date="2022-06" db="EMBL/GenBank/DDBJ databases">
        <title>Genomic Encyclopedia of Archaeal and Bacterial Type Strains, Phase II (KMG-II): from individual species to whole genera.</title>
        <authorList>
            <person name="Goeker M."/>
        </authorList>
    </citation>
    <scope>NUCLEOTIDE SEQUENCE [LARGE SCALE GENOMIC DNA]</scope>
    <source>
        <strain evidence="1 2">DSM 40477</strain>
    </source>
</reference>
<evidence type="ECO:0000313" key="1">
    <source>
        <dbReference type="EMBL" id="MCP2257084.1"/>
    </source>
</evidence>
<dbReference type="Proteomes" id="UP001205311">
    <property type="component" value="Unassembled WGS sequence"/>
</dbReference>
<proteinExistence type="predicted"/>
<gene>
    <name evidence="1" type="ORF">LX15_000769</name>
</gene>
<dbReference type="EMBL" id="JAMTCP010000003">
    <property type="protein sequence ID" value="MCP2257084.1"/>
    <property type="molecule type" value="Genomic_DNA"/>
</dbReference>
<sequence>MDEQWCLGDVVRELRDRRAQLGDDVPVVMTWEPYLGLAVVGVTVAEDQTVWLGASAEAEPMRLGALVDRLLDLEREEGRRPDAQVAVVVVEGDHQGRTACVVGVDQEDGPDGRPRLVVRVAARPASHSR</sequence>
<keyword evidence="2" id="KW-1185">Reference proteome</keyword>